<keyword evidence="1" id="KW-1133">Transmembrane helix</keyword>
<gene>
    <name evidence="2" type="ORF">DIZ80_17430</name>
</gene>
<sequence>MSFKFIRTNYVYTILFVSIVIFIVSLSFLHYTHYQTEYLIHYDAWRFFEKLRTDAPLESYIFHGVHTFVIPNVLFYLDTLWADGNLKFFHAINFFSTGIFFIFLWRIIYKHHKSKLTSTTIAIIGANIWLGMSNSVTFAYPVVEVLSTYTLLSISIIALTSEGLLHNRFDTRYAFNALFFVVASIIGFLSLEVFLSVIFVFFIEASYRKRYLSVILSGLLLVVLSGFYLYFQAGLLLSSKSGGSVNIASAVYNFLFLLGGQVHFLFMSLGASKGAAGSLSILFAVIELYYIGYMVNLIVRCKVDITKLHRFAAYIILFSVSCVASAVLLRYSNHKIDFPVTRYTTYSTMLSLGVLLFSYVNLTKWSEFSNNKNKYFSIFMISLLALYSVLDGPLVNDKYPSKHFYLERLEMPLYALVPGSERRLGPSSSTEGLKERARLHSYMKEQGLSIFSDPGVSFVGKIFPFESFVGLENVDGCVIHKTSKYIRENHSVMSTRISNPHKAGYYFLLDAEDNVRSYSLPTSLLFGSDSYLALFVADNNYVSNLHSPRIVYANIDKWTYSECTFILRSKGFEKKSISRKQFFVGKEGEVQTFRNGKITLPGYKLETGVHLLQVENKGAFENAEHAEIVVTITDNERKYRVYRHSFHSHTEDGFENILLDIKKSGSYTINVSFVNDSVNSSMKEDRNAFIKRISLRKFKDKPNGIPWNRDGNLVIKDKTIFVVNNINTREINFSLDNNDQYELCVGLKQNEMPVCKVFGPSLGVGGLRNYHWKLKQSMLITSLAIKPLSGDNKFSIGHIRLK</sequence>
<protein>
    <submittedName>
        <fullName evidence="2">Uncharacterized protein</fullName>
    </submittedName>
</protein>
<evidence type="ECO:0000313" key="2">
    <source>
        <dbReference type="EMBL" id="RDH80803.1"/>
    </source>
</evidence>
<feature type="transmembrane region" description="Helical" evidence="1">
    <location>
        <begin position="88"/>
        <end position="109"/>
    </location>
</feature>
<evidence type="ECO:0000313" key="3">
    <source>
        <dbReference type="Proteomes" id="UP000254266"/>
    </source>
</evidence>
<feature type="transmembrane region" description="Helical" evidence="1">
    <location>
        <begin position="311"/>
        <end position="331"/>
    </location>
</feature>
<feature type="transmembrane region" description="Helical" evidence="1">
    <location>
        <begin position="343"/>
        <end position="362"/>
    </location>
</feature>
<evidence type="ECO:0000256" key="1">
    <source>
        <dbReference type="SAM" id="Phobius"/>
    </source>
</evidence>
<feature type="transmembrane region" description="Helical" evidence="1">
    <location>
        <begin position="121"/>
        <end position="140"/>
    </location>
</feature>
<dbReference type="EMBL" id="QFXC01000014">
    <property type="protein sequence ID" value="RDH80803.1"/>
    <property type="molecule type" value="Genomic_DNA"/>
</dbReference>
<keyword evidence="1" id="KW-0472">Membrane</keyword>
<name>A0A370D731_9GAMM</name>
<feature type="transmembrane region" description="Helical" evidence="1">
    <location>
        <begin position="215"/>
        <end position="238"/>
    </location>
</feature>
<feature type="transmembrane region" description="Helical" evidence="1">
    <location>
        <begin position="250"/>
        <end position="269"/>
    </location>
</feature>
<comment type="caution">
    <text evidence="2">The sequence shown here is derived from an EMBL/GenBank/DDBJ whole genome shotgun (WGS) entry which is preliminary data.</text>
</comment>
<organism evidence="2 3">
    <name type="scientific">endosymbiont of Galathealinum brachiosum</name>
    <dbReference type="NCBI Taxonomy" id="2200906"/>
    <lineage>
        <taxon>Bacteria</taxon>
        <taxon>Pseudomonadati</taxon>
        <taxon>Pseudomonadota</taxon>
        <taxon>Gammaproteobacteria</taxon>
        <taxon>sulfur-oxidizing symbionts</taxon>
    </lineage>
</organism>
<feature type="transmembrane region" description="Helical" evidence="1">
    <location>
        <begin position="177"/>
        <end position="203"/>
    </location>
</feature>
<keyword evidence="1" id="KW-0812">Transmembrane</keyword>
<feature type="transmembrane region" description="Helical" evidence="1">
    <location>
        <begin position="275"/>
        <end position="299"/>
    </location>
</feature>
<proteinExistence type="predicted"/>
<accession>A0A370D731</accession>
<feature type="transmembrane region" description="Helical" evidence="1">
    <location>
        <begin position="374"/>
        <end position="390"/>
    </location>
</feature>
<dbReference type="AlphaFoldDB" id="A0A370D731"/>
<reference evidence="2 3" key="1">
    <citation type="journal article" date="2018" name="ISME J.">
        <title>Endosymbiont genomes yield clues of tubeworm success.</title>
        <authorList>
            <person name="Li Y."/>
            <person name="Liles M.R."/>
            <person name="Halanych K.M."/>
        </authorList>
    </citation>
    <scope>NUCLEOTIDE SEQUENCE [LARGE SCALE GENOMIC DNA]</scope>
    <source>
        <strain evidence="2">A1464</strain>
    </source>
</reference>
<dbReference type="Proteomes" id="UP000254266">
    <property type="component" value="Unassembled WGS sequence"/>
</dbReference>
<feature type="transmembrane region" description="Helical" evidence="1">
    <location>
        <begin position="12"/>
        <end position="31"/>
    </location>
</feature>
<feature type="transmembrane region" description="Helical" evidence="1">
    <location>
        <begin position="146"/>
        <end position="165"/>
    </location>
</feature>
<keyword evidence="3" id="KW-1185">Reference proteome</keyword>